<dbReference type="AlphaFoldDB" id="A0A1G5WS11"/>
<evidence type="ECO:0000313" key="4">
    <source>
        <dbReference type="Proteomes" id="UP000199689"/>
    </source>
</evidence>
<dbReference type="SUPFAM" id="SSF56300">
    <property type="entry name" value="Metallo-dependent phosphatases"/>
    <property type="match status" value="1"/>
</dbReference>
<proteinExistence type="predicted"/>
<dbReference type="EMBL" id="FMXA01000029">
    <property type="protein sequence ID" value="SDA60730.1"/>
    <property type="molecule type" value="Genomic_DNA"/>
</dbReference>
<keyword evidence="4" id="KW-1185">Reference proteome</keyword>
<dbReference type="OrthoDB" id="9773856at2"/>
<keyword evidence="3" id="KW-0540">Nuclease</keyword>
<name>A0A1G5WS11_9FIRM</name>
<dbReference type="InterPro" id="IPR004843">
    <property type="entry name" value="Calcineurin-like_PHP"/>
</dbReference>
<dbReference type="InterPro" id="IPR050535">
    <property type="entry name" value="DNA_Repair-Maintenance_Comp"/>
</dbReference>
<dbReference type="RefSeq" id="WP_091365508.1">
    <property type="nucleotide sequence ID" value="NZ_FMXA01000029.1"/>
</dbReference>
<dbReference type="CDD" id="cd00840">
    <property type="entry name" value="MPP_Mre11_N"/>
    <property type="match status" value="1"/>
</dbReference>
<dbReference type="GeneID" id="87756543"/>
<dbReference type="GO" id="GO:0004527">
    <property type="term" value="F:exonuclease activity"/>
    <property type="evidence" value="ECO:0007669"/>
    <property type="project" value="UniProtKB-KW"/>
</dbReference>
<organism evidence="3 4">
    <name type="scientific">Allisonella histaminiformans</name>
    <dbReference type="NCBI Taxonomy" id="209880"/>
    <lineage>
        <taxon>Bacteria</taxon>
        <taxon>Bacillati</taxon>
        <taxon>Bacillota</taxon>
        <taxon>Negativicutes</taxon>
        <taxon>Veillonellales</taxon>
        <taxon>Veillonellaceae</taxon>
        <taxon>Allisonella</taxon>
    </lineage>
</organism>
<evidence type="ECO:0000313" key="3">
    <source>
        <dbReference type="EMBL" id="SDA60730.1"/>
    </source>
</evidence>
<dbReference type="Proteomes" id="UP000199689">
    <property type="component" value="Unassembled WGS sequence"/>
</dbReference>
<dbReference type="PANTHER" id="PTHR30337:SF7">
    <property type="entry name" value="PHOSPHOESTERASE"/>
    <property type="match status" value="1"/>
</dbReference>
<dbReference type="InterPro" id="IPR014576">
    <property type="entry name" value="Pesterase_YhaO"/>
</dbReference>
<dbReference type="Gene3D" id="3.60.21.10">
    <property type="match status" value="1"/>
</dbReference>
<evidence type="ECO:0000256" key="1">
    <source>
        <dbReference type="ARBA" id="ARBA00022801"/>
    </source>
</evidence>
<accession>A0A1G5WS11</accession>
<keyword evidence="1" id="KW-0378">Hydrolase</keyword>
<dbReference type="PANTHER" id="PTHR30337">
    <property type="entry name" value="COMPONENT OF ATP-DEPENDENT DSDNA EXONUCLEASE"/>
    <property type="match status" value="1"/>
</dbReference>
<dbReference type="PIRSF" id="PIRSF033091">
    <property type="entry name" value="Pesterase_YhaO"/>
    <property type="match status" value="1"/>
</dbReference>
<reference evidence="3 4" key="1">
    <citation type="submission" date="2016-10" db="EMBL/GenBank/DDBJ databases">
        <authorList>
            <person name="de Groot N.N."/>
        </authorList>
    </citation>
    <scope>NUCLEOTIDE SEQUENCE [LARGE SCALE GENOMIC DNA]</scope>
    <source>
        <strain evidence="3 4">DSM 15230</strain>
    </source>
</reference>
<dbReference type="Pfam" id="PF00149">
    <property type="entry name" value="Metallophos"/>
    <property type="match status" value="1"/>
</dbReference>
<gene>
    <name evidence="3" type="ORF">SAMN02910343_01558</name>
</gene>
<evidence type="ECO:0000259" key="2">
    <source>
        <dbReference type="Pfam" id="PF00149"/>
    </source>
</evidence>
<sequence length="425" mass="48004">MGKHFSFIHCADLHLGEPFDGLHSGNVGPWTEAIGKATFKAFETVVNIAAEKRANAILISGDVYNSDHHSLAAQMAFARELFRAAQAGIQVFIIHGNHDPQEAWQADIPLPDTVHIFPGNEVTAIPLMIDGEKVATVYGASYKTMHNKENMARLFHKKEGDEFAIGMLHTEVGNPDSPYMPCTVDDLKASGMDYWALGHEHTRRIISEKPYIVYPGNAQGLSCKEQGPRGCYFVDVGAFGTVTTQFYPTDAIRWLDMTLDISSIKNQEELIREVIKERATFRALTERPDIVRLILTGRGPMHKAIASEEGKEFILQAVNEKEQFRFIFAYFSKIIDRTKPVLDLEERRKLPDVMGEYLHSYDAIASMKEADRNRILKEILMDSPEFKRIPELNDFVSKEMISEAFEQAEIEGAEQISLEDTNEDY</sequence>
<feature type="domain" description="Calcineurin-like phosphoesterase" evidence="2">
    <location>
        <begin position="6"/>
        <end position="202"/>
    </location>
</feature>
<dbReference type="InterPro" id="IPR041796">
    <property type="entry name" value="Mre11_N"/>
</dbReference>
<keyword evidence="3" id="KW-0269">Exonuclease</keyword>
<dbReference type="STRING" id="209880.SAMN02910343_01558"/>
<protein>
    <submittedName>
        <fullName evidence="3">DNA repair exonuclease SbcCD nuclease subunit</fullName>
    </submittedName>
</protein>
<dbReference type="InterPro" id="IPR029052">
    <property type="entry name" value="Metallo-depent_PP-like"/>
</dbReference>